<dbReference type="InterPro" id="IPR029058">
    <property type="entry name" value="AB_hydrolase_fold"/>
</dbReference>
<sequence>MVKIIRNEHLITQFILLLFIGIGILLPVYAYSVNENSQAGVKAPEVSDKEKNERELVVLIHGLMRTSMSMSLLKSFLEHQGYTVYSYSYPSAKYTIHEHSINLNQYIEQVLANNPGVKIHFITHSLGGIIVREAIAKLSKDQLKNIGYLIMMAPPNQGSFLAKLSTKMFPIFTSPIKPLAELSSDQSSYVHHVPVPKIRMGIIAGRFDAKVPPSSADLDGKADLVVINSTHTFIMNNFKTQKLILSFLEKGSFDDE</sequence>
<accession>A0A378KXD0</accession>
<feature type="domain" description="DUF676" evidence="1">
    <location>
        <begin position="51"/>
        <end position="149"/>
    </location>
</feature>
<dbReference type="Gene3D" id="3.40.50.1820">
    <property type="entry name" value="alpha/beta hydrolase"/>
    <property type="match status" value="1"/>
</dbReference>
<proteinExistence type="predicted"/>
<reference evidence="2 3" key="1">
    <citation type="submission" date="2018-06" db="EMBL/GenBank/DDBJ databases">
        <authorList>
            <consortium name="Pathogen Informatics"/>
            <person name="Doyle S."/>
        </authorList>
    </citation>
    <scope>NUCLEOTIDE SEQUENCE [LARGE SCALE GENOMIC DNA]</scope>
    <source>
        <strain evidence="2 3">NCTC12376</strain>
    </source>
</reference>
<dbReference type="Pfam" id="PF05057">
    <property type="entry name" value="DUF676"/>
    <property type="match status" value="1"/>
</dbReference>
<dbReference type="OrthoDB" id="556502at2"/>
<dbReference type="AlphaFoldDB" id="A0A378KXD0"/>
<gene>
    <name evidence="2" type="ORF">NCTC12376_02872</name>
</gene>
<dbReference type="STRING" id="45072.Lqua_2290"/>
<evidence type="ECO:0000313" key="2">
    <source>
        <dbReference type="EMBL" id="STY19046.1"/>
    </source>
</evidence>
<dbReference type="SUPFAM" id="SSF53474">
    <property type="entry name" value="alpha/beta-Hydrolases"/>
    <property type="match status" value="1"/>
</dbReference>
<dbReference type="PANTHER" id="PTHR37946">
    <property type="entry name" value="SLL1969 PROTEIN"/>
    <property type="match status" value="1"/>
</dbReference>
<evidence type="ECO:0000313" key="3">
    <source>
        <dbReference type="Proteomes" id="UP000254230"/>
    </source>
</evidence>
<dbReference type="InterPro" id="IPR007751">
    <property type="entry name" value="DUF676_lipase-like"/>
</dbReference>
<dbReference type="Proteomes" id="UP000254230">
    <property type="component" value="Unassembled WGS sequence"/>
</dbReference>
<organism evidence="2 3">
    <name type="scientific">Legionella quateirensis</name>
    <dbReference type="NCBI Taxonomy" id="45072"/>
    <lineage>
        <taxon>Bacteria</taxon>
        <taxon>Pseudomonadati</taxon>
        <taxon>Pseudomonadota</taxon>
        <taxon>Gammaproteobacteria</taxon>
        <taxon>Legionellales</taxon>
        <taxon>Legionellaceae</taxon>
        <taxon>Legionella</taxon>
    </lineage>
</organism>
<evidence type="ECO:0000259" key="1">
    <source>
        <dbReference type="Pfam" id="PF05057"/>
    </source>
</evidence>
<name>A0A378KXD0_9GAMM</name>
<protein>
    <submittedName>
        <fullName evidence="2">Lipase LipB</fullName>
    </submittedName>
</protein>
<dbReference type="EMBL" id="UGOW01000001">
    <property type="protein sequence ID" value="STY19046.1"/>
    <property type="molecule type" value="Genomic_DNA"/>
</dbReference>
<dbReference type="PANTHER" id="PTHR37946:SF1">
    <property type="entry name" value="SLL1969 PROTEIN"/>
    <property type="match status" value="1"/>
</dbReference>